<feature type="region of interest" description="Disordered" evidence="7">
    <location>
        <begin position="1"/>
        <end position="79"/>
    </location>
</feature>
<evidence type="ECO:0000256" key="1">
    <source>
        <dbReference type="ARBA" id="ARBA00004202"/>
    </source>
</evidence>
<evidence type="ECO:0000256" key="5">
    <source>
        <dbReference type="ARBA" id="ARBA00023121"/>
    </source>
</evidence>
<evidence type="ECO:0000256" key="7">
    <source>
        <dbReference type="SAM" id="MobiDB-lite"/>
    </source>
</evidence>
<evidence type="ECO:0000313" key="8">
    <source>
        <dbReference type="Ensembl" id="ENSCPOP00000005235.3"/>
    </source>
</evidence>
<dbReference type="Ensembl" id="ENSCPOT00000005867.3">
    <property type="protein sequence ID" value="ENSCPOP00000005235.3"/>
    <property type="gene ID" value="ENSCPOG00000005805.4"/>
</dbReference>
<sequence length="771" mass="81913">MELKRGKTFIKSSLQISHERPSDSAATAPVKEDASLWSVSLGGQQRLHSEKGSQTSPSAQGHGRNPNKGAHPNPDGGPVALCEATFKLVRKSKTHDSVLGAGTATTTTGQLVGSTSFPGTPSGPRMIDYRHFVPQMPFVPAVVKSIPKKRISLKRPKKCFRNLFHICRNKTENVAALAGKGKSLSSPGDPLVVAGQQGKAFFSLGEGLELDSLGPDLSDSELLPDSLDLCQVLCEDVASLKSFDSLTGCGEIFADESSVPSLELKDNLKSPTQMSQASESKAPMGPSWSMEQLASPAQKEVSSFTKFWDSTTHSVQQQQHTLLGSWPAGPQGTDTAQPRPDMAELVKLPLFPYRGPPSGSQASSIDTGTPKSEQPESVSTSDEGYYDSFSPGLEEASGPTTPAVVFPRDSYSGDALYELFYDPSKGPVGPSLDDELGVSGSLSGPALGTPLSMCSFHVGAEENLAPAPSPDLLSQGFLKSSWKGKECLLKLCDTELAITMGIVNWLRRTPPAATPSPVEPEDPVSLPKGSWRQEEKLEGKRNQATVCSATGRKAHLNTQSLLARESTISGVMAKGTMTRSQDPPMEQETHGHSAGSLSVESAATTATDTSRKIKATSLPAWPSSQKAAGPPGNVRHCQGPGRPGYGGRTLEAGPALAGCLTHVAALQICSDGQPPRQDTGSGLFRQPQAWSPDFLQQKKTSSFPSEVTICCLPSLATSQEQKHPDFILNLIQLRAEPTSLEAKACASMEDLKLQLSPKAAEQAAHRSCLDW</sequence>
<dbReference type="STRING" id="10141.ENSCPOP00000005235"/>
<feature type="region of interest" description="Disordered" evidence="7">
    <location>
        <begin position="617"/>
        <end position="644"/>
    </location>
</feature>
<evidence type="ECO:0000256" key="3">
    <source>
        <dbReference type="ARBA" id="ARBA00022475"/>
    </source>
</evidence>
<protein>
    <submittedName>
        <fullName evidence="8">APC membrane recruitment protein 3</fullName>
    </submittedName>
</protein>
<accession>H0V6C1</accession>
<feature type="compositionally biased region" description="Basic and acidic residues" evidence="7">
    <location>
        <begin position="531"/>
        <end position="541"/>
    </location>
</feature>
<dbReference type="VEuPathDB" id="HostDB:ENSCPOG00000005805"/>
<keyword evidence="6" id="KW-0472">Membrane</keyword>
<reference evidence="9" key="1">
    <citation type="journal article" date="2011" name="Nature">
        <title>A high-resolution map of human evolutionary constraint using 29 mammals.</title>
        <authorList>
            <person name="Lindblad-Toh K."/>
            <person name="Garber M."/>
            <person name="Zuk O."/>
            <person name="Lin M.F."/>
            <person name="Parker B.J."/>
            <person name="Washietl S."/>
            <person name="Kheradpour P."/>
            <person name="Ernst J."/>
            <person name="Jordan G."/>
            <person name="Mauceli E."/>
            <person name="Ward L.D."/>
            <person name="Lowe C.B."/>
            <person name="Holloway A.K."/>
            <person name="Clamp M."/>
            <person name="Gnerre S."/>
            <person name="Alfoldi J."/>
            <person name="Beal K."/>
            <person name="Chang J."/>
            <person name="Clawson H."/>
            <person name="Cuff J."/>
            <person name="Di Palma F."/>
            <person name="Fitzgerald S."/>
            <person name="Flicek P."/>
            <person name="Guttman M."/>
            <person name="Hubisz M.J."/>
            <person name="Jaffe D.B."/>
            <person name="Jungreis I."/>
            <person name="Kent W.J."/>
            <person name="Kostka D."/>
            <person name="Lara M."/>
            <person name="Martins A.L."/>
            <person name="Massingham T."/>
            <person name="Moltke I."/>
            <person name="Raney B.J."/>
            <person name="Rasmussen M.D."/>
            <person name="Robinson J."/>
            <person name="Stark A."/>
            <person name="Vilella A.J."/>
            <person name="Wen J."/>
            <person name="Xie X."/>
            <person name="Zody M.C."/>
            <person name="Baldwin J."/>
            <person name="Bloom T."/>
            <person name="Chin C.W."/>
            <person name="Heiman D."/>
            <person name="Nicol R."/>
            <person name="Nusbaum C."/>
            <person name="Young S."/>
            <person name="Wilkinson J."/>
            <person name="Worley K.C."/>
            <person name="Kovar C.L."/>
            <person name="Muzny D.M."/>
            <person name="Gibbs R.A."/>
            <person name="Cree A."/>
            <person name="Dihn H.H."/>
            <person name="Fowler G."/>
            <person name="Jhangiani S."/>
            <person name="Joshi V."/>
            <person name="Lee S."/>
            <person name="Lewis L.R."/>
            <person name="Nazareth L.V."/>
            <person name="Okwuonu G."/>
            <person name="Santibanez J."/>
            <person name="Warren W.C."/>
            <person name="Mardis E.R."/>
            <person name="Weinstock G.M."/>
            <person name="Wilson R.K."/>
            <person name="Delehaunty K."/>
            <person name="Dooling D."/>
            <person name="Fronik C."/>
            <person name="Fulton L."/>
            <person name="Fulton B."/>
            <person name="Graves T."/>
            <person name="Minx P."/>
            <person name="Sodergren E."/>
            <person name="Birney E."/>
            <person name="Margulies E.H."/>
            <person name="Herrero J."/>
            <person name="Green E.D."/>
            <person name="Haussler D."/>
            <person name="Siepel A."/>
            <person name="Goldman N."/>
            <person name="Pollard K.S."/>
            <person name="Pedersen J.S."/>
            <person name="Lander E.S."/>
            <person name="Kellis M."/>
        </authorList>
    </citation>
    <scope>NUCLEOTIDE SEQUENCE [LARGE SCALE GENOMIC DNA]</scope>
    <source>
        <strain evidence="9">2N</strain>
    </source>
</reference>
<feature type="compositionally biased region" description="Polar residues" evidence="7">
    <location>
        <begin position="358"/>
        <end position="382"/>
    </location>
</feature>
<reference evidence="8" key="3">
    <citation type="submission" date="2025-09" db="UniProtKB">
        <authorList>
            <consortium name="Ensembl"/>
        </authorList>
    </citation>
    <scope>IDENTIFICATION</scope>
    <source>
        <strain evidence="8">2N</strain>
    </source>
</reference>
<proteinExistence type="inferred from homology"/>
<feature type="region of interest" description="Disordered" evidence="7">
    <location>
        <begin position="576"/>
        <end position="605"/>
    </location>
</feature>
<dbReference type="GeneTree" id="ENSGT00530000063529"/>
<dbReference type="Proteomes" id="UP000005447">
    <property type="component" value="Unassembled WGS sequence"/>
</dbReference>
<dbReference type="GO" id="GO:0005546">
    <property type="term" value="F:phosphatidylinositol-4,5-bisphosphate binding"/>
    <property type="evidence" value="ECO:0007669"/>
    <property type="project" value="TreeGrafter"/>
</dbReference>
<keyword evidence="4" id="KW-0879">Wnt signaling pathway</keyword>
<dbReference type="HOGENOM" id="CLU_011805_0_0_1"/>
<name>H0V6C1_CAVPO</name>
<feature type="compositionally biased region" description="Polar residues" evidence="7">
    <location>
        <begin position="595"/>
        <end position="605"/>
    </location>
</feature>
<keyword evidence="9" id="KW-1185">Reference proteome</keyword>
<dbReference type="PANTHER" id="PTHR22237:SF2">
    <property type="entry name" value="APC MEMBRANE RECRUITMENT PROTEIN 3"/>
    <property type="match status" value="1"/>
</dbReference>
<reference evidence="8" key="2">
    <citation type="submission" date="2025-08" db="UniProtKB">
        <authorList>
            <consortium name="Ensembl"/>
        </authorList>
    </citation>
    <scope>IDENTIFICATION</scope>
    <source>
        <strain evidence="8">2N</strain>
    </source>
</reference>
<dbReference type="GO" id="GO:0005886">
    <property type="term" value="C:plasma membrane"/>
    <property type="evidence" value="ECO:0007669"/>
    <property type="project" value="UniProtKB-SubCell"/>
</dbReference>
<dbReference type="InterPro" id="IPR019003">
    <property type="entry name" value="AMER"/>
</dbReference>
<organism evidence="8 9">
    <name type="scientific">Cavia porcellus</name>
    <name type="common">Guinea pig</name>
    <dbReference type="NCBI Taxonomy" id="10141"/>
    <lineage>
        <taxon>Eukaryota</taxon>
        <taxon>Metazoa</taxon>
        <taxon>Chordata</taxon>
        <taxon>Craniata</taxon>
        <taxon>Vertebrata</taxon>
        <taxon>Euteleostomi</taxon>
        <taxon>Mammalia</taxon>
        <taxon>Eutheria</taxon>
        <taxon>Euarchontoglires</taxon>
        <taxon>Glires</taxon>
        <taxon>Rodentia</taxon>
        <taxon>Hystricomorpha</taxon>
        <taxon>Caviidae</taxon>
        <taxon>Cavia</taxon>
    </lineage>
</organism>
<dbReference type="FunCoup" id="H0V6C1">
    <property type="interactions" value="540"/>
</dbReference>
<feature type="region of interest" description="Disordered" evidence="7">
    <location>
        <begin position="512"/>
        <end position="543"/>
    </location>
</feature>
<feature type="region of interest" description="Disordered" evidence="7">
    <location>
        <begin position="267"/>
        <end position="289"/>
    </location>
</feature>
<comment type="subcellular location">
    <subcellularLocation>
        <location evidence="1">Cell membrane</location>
        <topology evidence="1">Peripheral membrane protein</topology>
    </subcellularLocation>
</comment>
<dbReference type="PANTHER" id="PTHR22237">
    <property type="entry name" value="APC MEMBRANE RECRUITMENT PROTEIN 2-RELATED"/>
    <property type="match status" value="1"/>
</dbReference>
<comment type="similarity">
    <text evidence="2">Belongs to the Amer family.</text>
</comment>
<dbReference type="OMA" id="GAPLSMC"/>
<feature type="region of interest" description="Disordered" evidence="7">
    <location>
        <begin position="318"/>
        <end position="338"/>
    </location>
</feature>
<feature type="region of interest" description="Disordered" evidence="7">
    <location>
        <begin position="350"/>
        <end position="405"/>
    </location>
</feature>
<dbReference type="GO" id="GO:0008013">
    <property type="term" value="F:beta-catenin binding"/>
    <property type="evidence" value="ECO:0007669"/>
    <property type="project" value="TreeGrafter"/>
</dbReference>
<dbReference type="eggNOG" id="ENOG502QVAK">
    <property type="taxonomic scope" value="Eukaryota"/>
</dbReference>
<dbReference type="GO" id="GO:0060828">
    <property type="term" value="P:regulation of canonical Wnt signaling pathway"/>
    <property type="evidence" value="ECO:0007669"/>
    <property type="project" value="TreeGrafter"/>
</dbReference>
<dbReference type="EMBL" id="AAKN02006995">
    <property type="status" value="NOT_ANNOTATED_CDS"/>
    <property type="molecule type" value="Genomic_DNA"/>
</dbReference>
<feature type="compositionally biased region" description="Polar residues" evidence="7">
    <location>
        <begin position="269"/>
        <end position="279"/>
    </location>
</feature>
<dbReference type="Bgee" id="ENSCPOG00000005805">
    <property type="expression patterns" value="Expressed in frontal cortex and 2 other cell types or tissues"/>
</dbReference>
<keyword evidence="3" id="KW-1003">Cell membrane</keyword>
<evidence type="ECO:0000313" key="9">
    <source>
        <dbReference type="Proteomes" id="UP000005447"/>
    </source>
</evidence>
<keyword evidence="5" id="KW-0446">Lipid-binding</keyword>
<dbReference type="AlphaFoldDB" id="H0V6C1"/>
<dbReference type="Pfam" id="PF09422">
    <property type="entry name" value="AMER"/>
    <property type="match status" value="2"/>
</dbReference>
<evidence type="ECO:0000256" key="6">
    <source>
        <dbReference type="ARBA" id="ARBA00023136"/>
    </source>
</evidence>
<dbReference type="InParanoid" id="H0V6C1"/>
<evidence type="ECO:0000256" key="4">
    <source>
        <dbReference type="ARBA" id="ARBA00022687"/>
    </source>
</evidence>
<dbReference type="GO" id="GO:0016055">
    <property type="term" value="P:Wnt signaling pathway"/>
    <property type="evidence" value="ECO:0007669"/>
    <property type="project" value="UniProtKB-KW"/>
</dbReference>
<evidence type="ECO:0000256" key="2">
    <source>
        <dbReference type="ARBA" id="ARBA00007750"/>
    </source>
</evidence>
<gene>
    <name evidence="8" type="primary">AMER3</name>
</gene>